<accession>A0ABN2EGU8</accession>
<feature type="compositionally biased region" description="Basic and acidic residues" evidence="1">
    <location>
        <begin position="105"/>
        <end position="115"/>
    </location>
</feature>
<reference evidence="2 3" key="1">
    <citation type="journal article" date="2019" name="Int. J. Syst. Evol. Microbiol.">
        <title>The Global Catalogue of Microorganisms (GCM) 10K type strain sequencing project: providing services to taxonomists for standard genome sequencing and annotation.</title>
        <authorList>
            <consortium name="The Broad Institute Genomics Platform"/>
            <consortium name="The Broad Institute Genome Sequencing Center for Infectious Disease"/>
            <person name="Wu L."/>
            <person name="Ma J."/>
        </authorList>
    </citation>
    <scope>NUCLEOTIDE SEQUENCE [LARGE SCALE GENOMIC DNA]</scope>
    <source>
        <strain evidence="2 3">JCM 15572</strain>
    </source>
</reference>
<evidence type="ECO:0000313" key="3">
    <source>
        <dbReference type="Proteomes" id="UP001501705"/>
    </source>
</evidence>
<evidence type="ECO:0000313" key="2">
    <source>
        <dbReference type="EMBL" id="GAA1606962.1"/>
    </source>
</evidence>
<proteinExistence type="predicted"/>
<gene>
    <name evidence="2" type="ORF">GCM10009804_73690</name>
</gene>
<dbReference type="Proteomes" id="UP001501705">
    <property type="component" value="Unassembled WGS sequence"/>
</dbReference>
<sequence length="269" mass="29735">MAARDLVFQPGDRVRTSGRFVSGPDGDWLDLQRVHDLLIKPPGWKSDLSVRLIGAGAAAVPSEFDPNHFPGRITVVGRWHAPASGEQVRLGDESIEVETQTPEGPHPRPRADRTHPPCPPPPGGWPRNVFWYEGWPHSAVSDLDLDIRDLESSGAMVHRAIFRPSEDQEVLVVAATDVEAVTRRLSPSFPNQLCVVRSRFTRAQLDEVRDVLLAHFQEWRLESFGTGNSDPQGQPFARAEPVRVTPELAAWADTLPKGLLLLNPTITPA</sequence>
<evidence type="ECO:0000256" key="1">
    <source>
        <dbReference type="SAM" id="MobiDB-lite"/>
    </source>
</evidence>
<keyword evidence="3" id="KW-1185">Reference proteome</keyword>
<protein>
    <submittedName>
        <fullName evidence="2">Uncharacterized protein</fullName>
    </submittedName>
</protein>
<organism evidence="2 3">
    <name type="scientific">Kribbella hippodromi</name>
    <dbReference type="NCBI Taxonomy" id="434347"/>
    <lineage>
        <taxon>Bacteria</taxon>
        <taxon>Bacillati</taxon>
        <taxon>Actinomycetota</taxon>
        <taxon>Actinomycetes</taxon>
        <taxon>Propionibacteriales</taxon>
        <taxon>Kribbellaceae</taxon>
        <taxon>Kribbella</taxon>
    </lineage>
</organism>
<dbReference type="RefSeq" id="WP_344241417.1">
    <property type="nucleotide sequence ID" value="NZ_BAAAPH010000040.1"/>
</dbReference>
<name>A0ABN2EGU8_9ACTN</name>
<comment type="caution">
    <text evidence="2">The sequence shown here is derived from an EMBL/GenBank/DDBJ whole genome shotgun (WGS) entry which is preliminary data.</text>
</comment>
<dbReference type="EMBL" id="BAAAPH010000040">
    <property type="protein sequence ID" value="GAA1606962.1"/>
    <property type="molecule type" value="Genomic_DNA"/>
</dbReference>
<feature type="region of interest" description="Disordered" evidence="1">
    <location>
        <begin position="85"/>
        <end position="121"/>
    </location>
</feature>